<organism evidence="2 3">
    <name type="scientific">Amycolatopsis samaneae</name>
    <dbReference type="NCBI Taxonomy" id="664691"/>
    <lineage>
        <taxon>Bacteria</taxon>
        <taxon>Bacillati</taxon>
        <taxon>Actinomycetota</taxon>
        <taxon>Actinomycetes</taxon>
        <taxon>Pseudonocardiales</taxon>
        <taxon>Pseudonocardiaceae</taxon>
        <taxon>Amycolatopsis</taxon>
    </lineage>
</organism>
<dbReference type="InterPro" id="IPR000835">
    <property type="entry name" value="HTH_MarR-typ"/>
</dbReference>
<dbReference type="Pfam" id="PF01047">
    <property type="entry name" value="MarR"/>
    <property type="match status" value="1"/>
</dbReference>
<protein>
    <submittedName>
        <fullName evidence="2">MarR family winged helix-turn-helix transcriptional regulator</fullName>
    </submittedName>
</protein>
<dbReference type="InterPro" id="IPR036388">
    <property type="entry name" value="WH-like_DNA-bd_sf"/>
</dbReference>
<dbReference type="RefSeq" id="WP_345390510.1">
    <property type="nucleotide sequence ID" value="NZ_BAABHG010000004.1"/>
</dbReference>
<dbReference type="PROSITE" id="PS50995">
    <property type="entry name" value="HTH_MARR_2"/>
    <property type="match status" value="1"/>
</dbReference>
<comment type="caution">
    <text evidence="2">The sequence shown here is derived from an EMBL/GenBank/DDBJ whole genome shotgun (WGS) entry which is preliminary data.</text>
</comment>
<reference evidence="3" key="1">
    <citation type="journal article" date="2019" name="Int. J. Syst. Evol. Microbiol.">
        <title>The Global Catalogue of Microorganisms (GCM) 10K type strain sequencing project: providing services to taxonomists for standard genome sequencing and annotation.</title>
        <authorList>
            <consortium name="The Broad Institute Genomics Platform"/>
            <consortium name="The Broad Institute Genome Sequencing Center for Infectious Disease"/>
            <person name="Wu L."/>
            <person name="Ma J."/>
        </authorList>
    </citation>
    <scope>NUCLEOTIDE SEQUENCE [LARGE SCALE GENOMIC DNA]</scope>
    <source>
        <strain evidence="3">CGMCC 4.7643</strain>
    </source>
</reference>
<dbReference type="SMART" id="SM00347">
    <property type="entry name" value="HTH_MARR"/>
    <property type="match status" value="1"/>
</dbReference>
<dbReference type="PANTHER" id="PTHR39515">
    <property type="entry name" value="CONSERVED PROTEIN"/>
    <property type="match status" value="1"/>
</dbReference>
<dbReference type="Proteomes" id="UP001597419">
    <property type="component" value="Unassembled WGS sequence"/>
</dbReference>
<evidence type="ECO:0000313" key="3">
    <source>
        <dbReference type="Proteomes" id="UP001597419"/>
    </source>
</evidence>
<keyword evidence="3" id="KW-1185">Reference proteome</keyword>
<evidence type="ECO:0000259" key="1">
    <source>
        <dbReference type="PROSITE" id="PS50995"/>
    </source>
</evidence>
<dbReference type="EMBL" id="JBHUKU010000014">
    <property type="protein sequence ID" value="MFD2461732.1"/>
    <property type="molecule type" value="Genomic_DNA"/>
</dbReference>
<name>A0ABW5GLT8_9PSEU</name>
<dbReference type="Gene3D" id="1.10.10.10">
    <property type="entry name" value="Winged helix-like DNA-binding domain superfamily/Winged helix DNA-binding domain"/>
    <property type="match status" value="1"/>
</dbReference>
<sequence>MSGQESSLADAVARLRRAMRRAARAKDPSTTLSVAQLELLSSLAERPGARPSQVARSLHLAPNSVTTLVNGLEKRGMITRSGGDDRRTVSLRLTPEGTKAVRGWQATNDAILRAAVDHLEPGWRHLLLAALPALDELVRAIDTVADPAEPPA</sequence>
<gene>
    <name evidence="2" type="ORF">ACFSYJ_24205</name>
</gene>
<accession>A0ABW5GLT8</accession>
<dbReference type="SUPFAM" id="SSF46785">
    <property type="entry name" value="Winged helix' DNA-binding domain"/>
    <property type="match status" value="1"/>
</dbReference>
<evidence type="ECO:0000313" key="2">
    <source>
        <dbReference type="EMBL" id="MFD2461732.1"/>
    </source>
</evidence>
<feature type="domain" description="HTH marR-type" evidence="1">
    <location>
        <begin position="5"/>
        <end position="146"/>
    </location>
</feature>
<proteinExistence type="predicted"/>
<dbReference type="InterPro" id="IPR036390">
    <property type="entry name" value="WH_DNA-bd_sf"/>
</dbReference>
<dbReference type="InterPro" id="IPR052526">
    <property type="entry name" value="HTH-type_Bedaq_tolerance"/>
</dbReference>
<dbReference type="PANTHER" id="PTHR39515:SF2">
    <property type="entry name" value="HTH-TYPE TRANSCRIPTIONAL REGULATOR RV0880"/>
    <property type="match status" value="1"/>
</dbReference>